<keyword evidence="2" id="KW-0732">Signal</keyword>
<feature type="signal peptide" evidence="2">
    <location>
        <begin position="1"/>
        <end position="20"/>
    </location>
</feature>
<evidence type="ECO:0000256" key="1">
    <source>
        <dbReference type="ARBA" id="ARBA00022801"/>
    </source>
</evidence>
<sequence length="444" mass="49088">MLFELWTTFLALTRTTNVAARVFGVRNYLPALSAKRFSLVGGIDEELLVSQMDNCASFDDVYWANYWSAIALEHIECFESQLEQAGIWSPIRNWLEDQSTSISPAKIHVFLRRGAALITQTHLGKPIDLDELCQSTIPENRGPLIAADALLKAVAYCFIAAWPGHSPKRTKAYHWSRRLFDLLLDAIAPVLNLKVERSIVRSSGEELVLYGLIPRTPESHQTLPAALITNGLEGTNVEIMASFLRYQRADDLAMFFMEMPGTYMYKKPMKAADSERIYADVISHISSHKAIDSSQIGMVGISFGATWAVRMAIVDSRLKAIVANGAPLGRSLTPWGAFGLPQIIVDAIASSVGTRNLLSLAWRLSSIAPSLPQIQSISCPILAINGGKDTLISTQDTIDLANAVSNSQIKLYDGDDHCAMSHVGEWLDLCRRWVYDVTGKYEPI</sequence>
<keyword evidence="1" id="KW-0378">Hydrolase</keyword>
<dbReference type="Pfam" id="PF06500">
    <property type="entry name" value="FrsA-like"/>
    <property type="match status" value="1"/>
</dbReference>
<dbReference type="AlphaFoldDB" id="A0AAJ0CQW6"/>
<proteinExistence type="predicted"/>
<evidence type="ECO:0008006" key="5">
    <source>
        <dbReference type="Google" id="ProtNLM"/>
    </source>
</evidence>
<comment type="caution">
    <text evidence="3">The sequence shown here is derived from an EMBL/GenBank/DDBJ whole genome shotgun (WGS) entry which is preliminary data.</text>
</comment>
<dbReference type="Gene3D" id="3.40.50.1820">
    <property type="entry name" value="alpha/beta hydrolase"/>
    <property type="match status" value="1"/>
</dbReference>
<dbReference type="PANTHER" id="PTHR22946">
    <property type="entry name" value="DIENELACTONE HYDROLASE DOMAIN-CONTAINING PROTEIN-RELATED"/>
    <property type="match status" value="1"/>
</dbReference>
<dbReference type="SUPFAM" id="SSF53474">
    <property type="entry name" value="alpha/beta-Hydrolases"/>
    <property type="match status" value="1"/>
</dbReference>
<reference evidence="3" key="1">
    <citation type="submission" date="2023-06" db="EMBL/GenBank/DDBJ databases">
        <title>Conoideocrella luteorostrata (Hypocreales: Clavicipitaceae), a potential biocontrol fungus for elongate hemlock scale in United States Christmas tree production areas.</title>
        <authorList>
            <person name="Barrett H."/>
            <person name="Lovett B."/>
            <person name="Macias A.M."/>
            <person name="Stajich J.E."/>
            <person name="Kasson M.T."/>
        </authorList>
    </citation>
    <scope>NUCLEOTIDE SEQUENCE</scope>
    <source>
        <strain evidence="3">ARSEF 14590</strain>
    </source>
</reference>
<dbReference type="EMBL" id="JASWJB010000072">
    <property type="protein sequence ID" value="KAK2601691.1"/>
    <property type="molecule type" value="Genomic_DNA"/>
</dbReference>
<dbReference type="InterPro" id="IPR029058">
    <property type="entry name" value="AB_hydrolase_fold"/>
</dbReference>
<dbReference type="Proteomes" id="UP001251528">
    <property type="component" value="Unassembled WGS sequence"/>
</dbReference>
<evidence type="ECO:0000313" key="3">
    <source>
        <dbReference type="EMBL" id="KAK2601691.1"/>
    </source>
</evidence>
<organism evidence="3 4">
    <name type="scientific">Conoideocrella luteorostrata</name>
    <dbReference type="NCBI Taxonomy" id="1105319"/>
    <lineage>
        <taxon>Eukaryota</taxon>
        <taxon>Fungi</taxon>
        <taxon>Dikarya</taxon>
        <taxon>Ascomycota</taxon>
        <taxon>Pezizomycotina</taxon>
        <taxon>Sordariomycetes</taxon>
        <taxon>Hypocreomycetidae</taxon>
        <taxon>Hypocreales</taxon>
        <taxon>Clavicipitaceae</taxon>
        <taxon>Conoideocrella</taxon>
    </lineage>
</organism>
<gene>
    <name evidence="3" type="ORF">QQS21_004766</name>
</gene>
<name>A0AAJ0CQW6_9HYPO</name>
<dbReference type="InterPro" id="IPR050261">
    <property type="entry name" value="FrsA_esterase"/>
</dbReference>
<feature type="chain" id="PRO_5042586379" description="Alpha/beta hydrolase" evidence="2">
    <location>
        <begin position="21"/>
        <end position="444"/>
    </location>
</feature>
<dbReference type="InterPro" id="IPR010520">
    <property type="entry name" value="FrsA-like"/>
</dbReference>
<keyword evidence="4" id="KW-1185">Reference proteome</keyword>
<accession>A0AAJ0CQW6</accession>
<dbReference type="GO" id="GO:0016787">
    <property type="term" value="F:hydrolase activity"/>
    <property type="evidence" value="ECO:0007669"/>
    <property type="project" value="UniProtKB-KW"/>
</dbReference>
<evidence type="ECO:0000313" key="4">
    <source>
        <dbReference type="Proteomes" id="UP001251528"/>
    </source>
</evidence>
<evidence type="ECO:0000256" key="2">
    <source>
        <dbReference type="SAM" id="SignalP"/>
    </source>
</evidence>
<protein>
    <recommendedName>
        <fullName evidence="5">Alpha/beta hydrolase</fullName>
    </recommendedName>
</protein>
<dbReference type="PANTHER" id="PTHR22946:SF12">
    <property type="entry name" value="CONIDIAL PIGMENT BIOSYNTHESIS PROTEIN AYG1 (AFU_ORTHOLOGUE AFUA_2G17550)"/>
    <property type="match status" value="1"/>
</dbReference>